<proteinExistence type="evidence at transcript level"/>
<dbReference type="ExpressionAtlas" id="B6TCC5">
    <property type="expression patterns" value="baseline and differential"/>
</dbReference>
<reference evidence="1" key="1">
    <citation type="journal article" date="2009" name="Plant Mol. Biol.">
        <title>Insights into corn genes derived from large-scale cDNA sequencing.</title>
        <authorList>
            <person name="Alexandrov N.N."/>
            <person name="Brover V.V."/>
            <person name="Freidin S."/>
            <person name="Troukhan M.E."/>
            <person name="Tatarinova T.V."/>
            <person name="Zhang H."/>
            <person name="Swaller T.J."/>
            <person name="Lu Y.P."/>
            <person name="Bouck J."/>
            <person name="Flavell R.B."/>
            <person name="Feldmann K.A."/>
        </authorList>
    </citation>
    <scope>NUCLEOTIDE SEQUENCE</scope>
</reference>
<accession>B6TCC5</accession>
<protein>
    <submittedName>
        <fullName evidence="1">Uncharacterized protein</fullName>
    </submittedName>
</protein>
<dbReference type="EMBL" id="EU962640">
    <property type="protein sequence ID" value="ACG34758.1"/>
    <property type="molecule type" value="mRNA"/>
</dbReference>
<organism evidence="1">
    <name type="scientific">Zea mays</name>
    <name type="common">Maize</name>
    <dbReference type="NCBI Taxonomy" id="4577"/>
    <lineage>
        <taxon>Eukaryota</taxon>
        <taxon>Viridiplantae</taxon>
        <taxon>Streptophyta</taxon>
        <taxon>Embryophyta</taxon>
        <taxon>Tracheophyta</taxon>
        <taxon>Spermatophyta</taxon>
        <taxon>Magnoliopsida</taxon>
        <taxon>Liliopsida</taxon>
        <taxon>Poales</taxon>
        <taxon>Poaceae</taxon>
        <taxon>PACMAD clade</taxon>
        <taxon>Panicoideae</taxon>
        <taxon>Andropogonodae</taxon>
        <taxon>Andropogoneae</taxon>
        <taxon>Tripsacinae</taxon>
        <taxon>Zea</taxon>
    </lineage>
</organism>
<dbReference type="AlphaFoldDB" id="B6TCC5"/>
<evidence type="ECO:0000313" key="1">
    <source>
        <dbReference type="EMBL" id="ACG34758.1"/>
    </source>
</evidence>
<name>B6TCC5_MAIZE</name>
<sequence>MSGSASRKLFQTARSIVLSASQRSSFSVLAAEGRTAALANFGRKILPEFGVVDLCSWRRIGAASCGVCEAWQRWRAVILFLASVSGFRRRRVALAVCGSSWGVGAARPLCLSLATMTLDVFVCVRLLLSRWFVRAFTGFSTVRPV</sequence>